<evidence type="ECO:0000256" key="19">
    <source>
        <dbReference type="ARBA" id="ARBA00047588"/>
    </source>
</evidence>
<evidence type="ECO:0000256" key="9">
    <source>
        <dbReference type="ARBA" id="ARBA00022946"/>
    </source>
</evidence>
<comment type="catalytic activity">
    <reaction evidence="20">
        <text>hexadecanoyl-CoA + H2O = hexadecanoate + CoA + H(+)</text>
        <dbReference type="Rhea" id="RHEA:16645"/>
        <dbReference type="ChEBI" id="CHEBI:7896"/>
        <dbReference type="ChEBI" id="CHEBI:15377"/>
        <dbReference type="ChEBI" id="CHEBI:15378"/>
        <dbReference type="ChEBI" id="CHEBI:57287"/>
        <dbReference type="ChEBI" id="CHEBI:57379"/>
        <dbReference type="EC" id="3.1.2.2"/>
    </reaction>
    <physiologicalReaction direction="left-to-right" evidence="20">
        <dbReference type="Rhea" id="RHEA:16646"/>
    </physiologicalReaction>
</comment>
<evidence type="ECO:0000256" key="4">
    <source>
        <dbReference type="ARBA" id="ARBA00022475"/>
    </source>
</evidence>
<comment type="catalytic activity">
    <reaction evidence="23">
        <text>tetradecanoyl-CoA + H2O = tetradecanoate + CoA + H(+)</text>
        <dbReference type="Rhea" id="RHEA:40119"/>
        <dbReference type="ChEBI" id="CHEBI:15377"/>
        <dbReference type="ChEBI" id="CHEBI:15378"/>
        <dbReference type="ChEBI" id="CHEBI:30807"/>
        <dbReference type="ChEBI" id="CHEBI:57287"/>
        <dbReference type="ChEBI" id="CHEBI:57385"/>
    </reaction>
    <physiologicalReaction direction="left-to-right" evidence="23">
        <dbReference type="Rhea" id="RHEA:40120"/>
    </physiologicalReaction>
</comment>
<evidence type="ECO:0000313" key="26">
    <source>
        <dbReference type="Proteomes" id="UP000199409"/>
    </source>
</evidence>
<dbReference type="InterPro" id="IPR052365">
    <property type="entry name" value="THEM4/THEM5_acyl-CoA_thioest"/>
</dbReference>
<dbReference type="PANTHER" id="PTHR12418:SF19">
    <property type="entry name" value="ACYL-COENZYME A THIOESTERASE THEM4"/>
    <property type="match status" value="1"/>
</dbReference>
<protein>
    <recommendedName>
        <fullName evidence="17">Acyl-coenzyme A thioesterase THEM4</fullName>
        <ecNumber evidence="16">3.1.2.2</ecNumber>
    </recommendedName>
    <alternativeName>
        <fullName evidence="18">Thioesterase superfamily member 4</fullName>
    </alternativeName>
</protein>
<gene>
    <name evidence="25" type="ORF">SAMN05660420_02873</name>
</gene>
<evidence type="ECO:0000256" key="7">
    <source>
        <dbReference type="ARBA" id="ARBA00022801"/>
    </source>
</evidence>
<dbReference type="GO" id="GO:0006631">
    <property type="term" value="P:fatty acid metabolic process"/>
    <property type="evidence" value="ECO:0007669"/>
    <property type="project" value="UniProtKB-KW"/>
</dbReference>
<evidence type="ECO:0000256" key="1">
    <source>
        <dbReference type="ARBA" id="ARBA00004170"/>
    </source>
</evidence>
<feature type="domain" description="Thioesterase" evidence="24">
    <location>
        <begin position="53"/>
        <end position="128"/>
    </location>
</feature>
<keyword evidence="26" id="KW-1185">Reference proteome</keyword>
<evidence type="ECO:0000256" key="3">
    <source>
        <dbReference type="ARBA" id="ARBA00004632"/>
    </source>
</evidence>
<keyword evidence="9" id="KW-0809">Transit peptide</keyword>
<comment type="similarity">
    <text evidence="15">Belongs to the THEM4/THEM5 thioesterase family.</text>
</comment>
<comment type="catalytic activity">
    <reaction evidence="14">
        <text>(9Z)-octadecenoyl-CoA + H2O = (9Z)-octadecenoate + CoA + H(+)</text>
        <dbReference type="Rhea" id="RHEA:40139"/>
        <dbReference type="ChEBI" id="CHEBI:15377"/>
        <dbReference type="ChEBI" id="CHEBI:15378"/>
        <dbReference type="ChEBI" id="CHEBI:30823"/>
        <dbReference type="ChEBI" id="CHEBI:57287"/>
        <dbReference type="ChEBI" id="CHEBI:57387"/>
    </reaction>
    <physiologicalReaction direction="left-to-right" evidence="14">
        <dbReference type="Rhea" id="RHEA:40140"/>
    </physiologicalReaction>
</comment>
<evidence type="ECO:0000256" key="5">
    <source>
        <dbReference type="ARBA" id="ARBA00022490"/>
    </source>
</evidence>
<dbReference type="AlphaFoldDB" id="A0A1H4DBN1"/>
<proteinExistence type="inferred from homology"/>
<evidence type="ECO:0000256" key="15">
    <source>
        <dbReference type="ARBA" id="ARBA00038456"/>
    </source>
</evidence>
<keyword evidence="8" id="KW-0276">Fatty acid metabolism</keyword>
<dbReference type="CDD" id="cd03443">
    <property type="entry name" value="PaaI_thioesterase"/>
    <property type="match status" value="1"/>
</dbReference>
<keyword evidence="6" id="KW-0053">Apoptosis</keyword>
<dbReference type="OrthoDB" id="5297685at2"/>
<evidence type="ECO:0000256" key="17">
    <source>
        <dbReference type="ARBA" id="ARBA00040123"/>
    </source>
</evidence>
<evidence type="ECO:0000256" key="16">
    <source>
        <dbReference type="ARBA" id="ARBA00038848"/>
    </source>
</evidence>
<keyword evidence="4" id="KW-1003">Cell membrane</keyword>
<comment type="catalytic activity">
    <reaction evidence="21">
        <text>decanoyl-CoA + H2O = decanoate + CoA + H(+)</text>
        <dbReference type="Rhea" id="RHEA:40059"/>
        <dbReference type="ChEBI" id="CHEBI:15377"/>
        <dbReference type="ChEBI" id="CHEBI:15378"/>
        <dbReference type="ChEBI" id="CHEBI:27689"/>
        <dbReference type="ChEBI" id="CHEBI:57287"/>
        <dbReference type="ChEBI" id="CHEBI:61430"/>
    </reaction>
    <physiologicalReaction direction="left-to-right" evidence="21">
        <dbReference type="Rhea" id="RHEA:40060"/>
    </physiologicalReaction>
</comment>
<evidence type="ECO:0000256" key="23">
    <source>
        <dbReference type="ARBA" id="ARBA00048180"/>
    </source>
</evidence>
<evidence type="ECO:0000256" key="20">
    <source>
        <dbReference type="ARBA" id="ARBA00047734"/>
    </source>
</evidence>
<evidence type="ECO:0000256" key="21">
    <source>
        <dbReference type="ARBA" id="ARBA00047969"/>
    </source>
</evidence>
<dbReference type="SUPFAM" id="SSF54637">
    <property type="entry name" value="Thioesterase/thiol ester dehydrase-isomerase"/>
    <property type="match status" value="1"/>
</dbReference>
<evidence type="ECO:0000256" key="18">
    <source>
        <dbReference type="ARBA" id="ARBA00043210"/>
    </source>
</evidence>
<sequence length="167" mass="18799">MNHKITKSQHISKQCLVCGTENQFGLKTRFFETDEKEVIALFTPRNEHQSYPGIAHGGVSAALLDEVIGRAIMAHYDQDTFGVTIDLQVKYKKPVPLGVELKVIGRVTNDRGRLYEGTGELYLPDGTVAVLAQGKYMKRTLQQITDSNFIEEEWFSPEGELPDEIEL</sequence>
<keyword evidence="5" id="KW-0963">Cytoplasm</keyword>
<dbReference type="GO" id="GO:0005737">
    <property type="term" value="C:cytoplasm"/>
    <property type="evidence" value="ECO:0007669"/>
    <property type="project" value="UniProtKB-SubCell"/>
</dbReference>
<evidence type="ECO:0000256" key="6">
    <source>
        <dbReference type="ARBA" id="ARBA00022703"/>
    </source>
</evidence>
<dbReference type="EMBL" id="FNQN01000010">
    <property type="protein sequence ID" value="SEA70121.1"/>
    <property type="molecule type" value="Genomic_DNA"/>
</dbReference>
<dbReference type="InterPro" id="IPR003736">
    <property type="entry name" value="PAAI_dom"/>
</dbReference>
<dbReference type="EC" id="3.1.2.2" evidence="16"/>
<keyword evidence="7" id="KW-0378">Hydrolase</keyword>
<keyword evidence="12" id="KW-0966">Cell projection</keyword>
<dbReference type="NCBIfam" id="TIGR00369">
    <property type="entry name" value="unchar_dom_1"/>
    <property type="match status" value="1"/>
</dbReference>
<dbReference type="PANTHER" id="PTHR12418">
    <property type="entry name" value="ACYL-COENZYME A THIOESTERASE THEM4"/>
    <property type="match status" value="1"/>
</dbReference>
<dbReference type="GO" id="GO:0016289">
    <property type="term" value="F:acyl-CoA hydrolase activity"/>
    <property type="evidence" value="ECO:0007669"/>
    <property type="project" value="UniProtKB-ARBA"/>
</dbReference>
<comment type="subcellular location">
    <subcellularLocation>
        <location evidence="3">Cell projection</location>
        <location evidence="3">Ruffle membrane</location>
    </subcellularLocation>
    <subcellularLocation>
        <location evidence="2">Cytoplasm</location>
    </subcellularLocation>
    <subcellularLocation>
        <location evidence="1">Membrane</location>
        <topology evidence="1">Peripheral membrane protein</topology>
    </subcellularLocation>
</comment>
<evidence type="ECO:0000256" key="22">
    <source>
        <dbReference type="ARBA" id="ARBA00048074"/>
    </source>
</evidence>
<organism evidence="25 26">
    <name type="scientific">Desulfuromusa kysingii</name>
    <dbReference type="NCBI Taxonomy" id="37625"/>
    <lineage>
        <taxon>Bacteria</taxon>
        <taxon>Pseudomonadati</taxon>
        <taxon>Thermodesulfobacteriota</taxon>
        <taxon>Desulfuromonadia</taxon>
        <taxon>Desulfuromonadales</taxon>
        <taxon>Geopsychrobacteraceae</taxon>
        <taxon>Desulfuromusa</taxon>
    </lineage>
</organism>
<name>A0A1H4DBN1_9BACT</name>
<dbReference type="Proteomes" id="UP000199409">
    <property type="component" value="Unassembled WGS sequence"/>
</dbReference>
<dbReference type="InterPro" id="IPR006683">
    <property type="entry name" value="Thioestr_dom"/>
</dbReference>
<dbReference type="GO" id="GO:0016020">
    <property type="term" value="C:membrane"/>
    <property type="evidence" value="ECO:0007669"/>
    <property type="project" value="UniProtKB-SubCell"/>
</dbReference>
<keyword evidence="11" id="KW-0472">Membrane</keyword>
<evidence type="ECO:0000256" key="2">
    <source>
        <dbReference type="ARBA" id="ARBA00004496"/>
    </source>
</evidence>
<evidence type="ECO:0000256" key="14">
    <source>
        <dbReference type="ARBA" id="ARBA00037002"/>
    </source>
</evidence>
<dbReference type="STRING" id="37625.SAMN05660420_02873"/>
<evidence type="ECO:0000256" key="11">
    <source>
        <dbReference type="ARBA" id="ARBA00023136"/>
    </source>
</evidence>
<dbReference type="Gene3D" id="3.10.129.10">
    <property type="entry name" value="Hotdog Thioesterase"/>
    <property type="match status" value="1"/>
</dbReference>
<dbReference type="RefSeq" id="WP_092350056.1">
    <property type="nucleotide sequence ID" value="NZ_FNQN01000010.1"/>
</dbReference>
<comment type="catalytic activity">
    <reaction evidence="22">
        <text>dodecanoyl-CoA + H2O = dodecanoate + CoA + H(+)</text>
        <dbReference type="Rhea" id="RHEA:30135"/>
        <dbReference type="ChEBI" id="CHEBI:15377"/>
        <dbReference type="ChEBI" id="CHEBI:15378"/>
        <dbReference type="ChEBI" id="CHEBI:18262"/>
        <dbReference type="ChEBI" id="CHEBI:57287"/>
        <dbReference type="ChEBI" id="CHEBI:57375"/>
    </reaction>
    <physiologicalReaction direction="left-to-right" evidence="22">
        <dbReference type="Rhea" id="RHEA:30136"/>
    </physiologicalReaction>
</comment>
<evidence type="ECO:0000256" key="13">
    <source>
        <dbReference type="ARBA" id="ARBA00035852"/>
    </source>
</evidence>
<accession>A0A1H4DBN1</accession>
<evidence type="ECO:0000256" key="12">
    <source>
        <dbReference type="ARBA" id="ARBA00023273"/>
    </source>
</evidence>
<keyword evidence="10" id="KW-0443">Lipid metabolism</keyword>
<evidence type="ECO:0000256" key="10">
    <source>
        <dbReference type="ARBA" id="ARBA00023098"/>
    </source>
</evidence>
<reference evidence="25 26" key="1">
    <citation type="submission" date="2016-10" db="EMBL/GenBank/DDBJ databases">
        <authorList>
            <person name="de Groot N.N."/>
        </authorList>
    </citation>
    <scope>NUCLEOTIDE SEQUENCE [LARGE SCALE GENOMIC DNA]</scope>
    <source>
        <strain evidence="25 26">DSM 7343</strain>
    </source>
</reference>
<comment type="catalytic activity">
    <reaction evidence="19">
        <text>octanoyl-CoA + H2O = octanoate + CoA + H(+)</text>
        <dbReference type="Rhea" id="RHEA:30143"/>
        <dbReference type="ChEBI" id="CHEBI:15377"/>
        <dbReference type="ChEBI" id="CHEBI:15378"/>
        <dbReference type="ChEBI" id="CHEBI:25646"/>
        <dbReference type="ChEBI" id="CHEBI:57287"/>
        <dbReference type="ChEBI" id="CHEBI:57386"/>
    </reaction>
    <physiologicalReaction direction="left-to-right" evidence="19">
        <dbReference type="Rhea" id="RHEA:30144"/>
    </physiologicalReaction>
</comment>
<evidence type="ECO:0000259" key="24">
    <source>
        <dbReference type="Pfam" id="PF03061"/>
    </source>
</evidence>
<evidence type="ECO:0000256" key="8">
    <source>
        <dbReference type="ARBA" id="ARBA00022832"/>
    </source>
</evidence>
<comment type="catalytic activity">
    <reaction evidence="13">
        <text>(5Z,8Z,11Z,14Z)-eicosatetraenoyl-CoA + H2O = (5Z,8Z,11Z,14Z)-eicosatetraenoate + CoA + H(+)</text>
        <dbReference type="Rhea" id="RHEA:40151"/>
        <dbReference type="ChEBI" id="CHEBI:15377"/>
        <dbReference type="ChEBI" id="CHEBI:15378"/>
        <dbReference type="ChEBI" id="CHEBI:32395"/>
        <dbReference type="ChEBI" id="CHEBI:57287"/>
        <dbReference type="ChEBI" id="CHEBI:57368"/>
    </reaction>
    <physiologicalReaction direction="left-to-right" evidence="13">
        <dbReference type="Rhea" id="RHEA:40152"/>
    </physiologicalReaction>
</comment>
<evidence type="ECO:0000313" key="25">
    <source>
        <dbReference type="EMBL" id="SEA70121.1"/>
    </source>
</evidence>
<dbReference type="Pfam" id="PF03061">
    <property type="entry name" value="4HBT"/>
    <property type="match status" value="1"/>
</dbReference>
<dbReference type="InterPro" id="IPR029069">
    <property type="entry name" value="HotDog_dom_sf"/>
</dbReference>